<dbReference type="InterPro" id="IPR002491">
    <property type="entry name" value="ABC_transptr_periplasmic_BD"/>
</dbReference>
<evidence type="ECO:0000259" key="7">
    <source>
        <dbReference type="PROSITE" id="PS50983"/>
    </source>
</evidence>
<keyword evidence="9" id="KW-1185">Reference proteome</keyword>
<geneLocation type="plasmid" evidence="8 9">
    <name>unnamed1</name>
</geneLocation>
<feature type="signal peptide" evidence="6">
    <location>
        <begin position="1"/>
        <end position="31"/>
    </location>
</feature>
<dbReference type="InterPro" id="IPR051313">
    <property type="entry name" value="Bact_iron-sidero_bind"/>
</dbReference>
<evidence type="ECO:0000256" key="4">
    <source>
        <dbReference type="ARBA" id="ARBA00022496"/>
    </source>
</evidence>
<evidence type="ECO:0000313" key="8">
    <source>
        <dbReference type="EMBL" id="WFR98600.1"/>
    </source>
</evidence>
<evidence type="ECO:0000256" key="6">
    <source>
        <dbReference type="SAM" id="SignalP"/>
    </source>
</evidence>
<keyword evidence="8" id="KW-0614">Plasmid</keyword>
<comment type="subcellular location">
    <subcellularLocation>
        <location evidence="1">Cell envelope</location>
    </subcellularLocation>
</comment>
<dbReference type="PANTHER" id="PTHR30532:SF24">
    <property type="entry name" value="FERRIC ENTEROBACTIN-BINDING PERIPLASMIC PROTEIN FEPB"/>
    <property type="match status" value="1"/>
</dbReference>
<evidence type="ECO:0000256" key="2">
    <source>
        <dbReference type="ARBA" id="ARBA00008814"/>
    </source>
</evidence>
<keyword evidence="4" id="KW-0408">Iron</keyword>
<proteinExistence type="inferred from homology"/>
<evidence type="ECO:0000256" key="1">
    <source>
        <dbReference type="ARBA" id="ARBA00004196"/>
    </source>
</evidence>
<evidence type="ECO:0000256" key="5">
    <source>
        <dbReference type="ARBA" id="ARBA00022729"/>
    </source>
</evidence>
<keyword evidence="3" id="KW-0813">Transport</keyword>
<name>A0AAF1KAB1_9HYPH</name>
<dbReference type="EMBL" id="CP117258">
    <property type="protein sequence ID" value="WFR98600.1"/>
    <property type="molecule type" value="Genomic_DNA"/>
</dbReference>
<reference evidence="9" key="2">
    <citation type="journal article" date="2023" name="MicrobiologyOpen">
        <title>Genomics of the tumorigenes clade of the family Rhizobiaceae and description of Rhizobium rhododendri sp. nov.</title>
        <authorList>
            <person name="Kuzmanovic N."/>
            <person name="diCenzo G.C."/>
            <person name="Bunk B."/>
            <person name="Sproeer C."/>
            <person name="Fruehling A."/>
            <person name="Neumann-Schaal M."/>
            <person name="Overmann J."/>
            <person name="Smalla K."/>
        </authorList>
    </citation>
    <scope>NUCLEOTIDE SEQUENCE [LARGE SCALE GENOMIC DNA]</scope>
    <source>
        <strain evidence="9">1078</strain>
        <plasmid evidence="9">unnamed1</plasmid>
    </source>
</reference>
<sequence>MALPVTSRRDLLCGLATALLAPALMHTPAIAADGPLQFDHAFGVTALPRPATRVVSLGYLTQDPLLALEVIPLAIRDWFGNQPSAVWPWAQPFLKDARPAVIKGNVGLELVATLQPDLIVGIGSGISEAEYAGLSRIAPVLMQPKAFPAYGMPWDEMTRLIGRAVGKDRLADELVAKTRNDFAAARQRHPDWAGRTAVAAYHYGSETGFFASSDTRGHFLTELGFTPTAANRLLDGSKNFYQKLSPEDLSALEADLVMWVSSPETATDLAALPMRRVLKAHSEGREVFAGGTVAAALSFGSVLSLPFVLSALEADIAAALDGDPKTPVASAVRAGIAP</sequence>
<keyword evidence="4" id="KW-0410">Iron transport</keyword>
<dbReference type="Gene3D" id="3.40.50.1980">
    <property type="entry name" value="Nitrogenase molybdenum iron protein domain"/>
    <property type="match status" value="2"/>
</dbReference>
<keyword evidence="4" id="KW-0406">Ion transport</keyword>
<keyword evidence="5 6" id="KW-0732">Signal</keyword>
<protein>
    <submittedName>
        <fullName evidence="8">ABC transporter substrate-binding protein</fullName>
    </submittedName>
</protein>
<feature type="domain" description="Fe/B12 periplasmic-binding" evidence="7">
    <location>
        <begin position="53"/>
        <end position="320"/>
    </location>
</feature>
<dbReference type="Proteomes" id="UP000249499">
    <property type="component" value="Plasmid unnamed1"/>
</dbReference>
<accession>A0AAF1KAB1</accession>
<comment type="similarity">
    <text evidence="2">Belongs to the bacterial solute-binding protein 8 family.</text>
</comment>
<evidence type="ECO:0000313" key="9">
    <source>
        <dbReference type="Proteomes" id="UP000249499"/>
    </source>
</evidence>
<dbReference type="PROSITE" id="PS50983">
    <property type="entry name" value="FE_B12_PBP"/>
    <property type="match status" value="1"/>
</dbReference>
<dbReference type="Pfam" id="PF01497">
    <property type="entry name" value="Peripla_BP_2"/>
    <property type="match status" value="1"/>
</dbReference>
<dbReference type="SUPFAM" id="SSF53807">
    <property type="entry name" value="Helical backbone' metal receptor"/>
    <property type="match status" value="1"/>
</dbReference>
<dbReference type="InterPro" id="IPR006311">
    <property type="entry name" value="TAT_signal"/>
</dbReference>
<gene>
    <name evidence="8" type="ORF">PR017_25140</name>
</gene>
<dbReference type="GO" id="GO:0030288">
    <property type="term" value="C:outer membrane-bounded periplasmic space"/>
    <property type="evidence" value="ECO:0007669"/>
    <property type="project" value="TreeGrafter"/>
</dbReference>
<dbReference type="RefSeq" id="WP_206423207.1">
    <property type="nucleotide sequence ID" value="NZ_CP117258.1"/>
</dbReference>
<organism evidence="8 9">
    <name type="scientific">Rhizobium tumorigenes</name>
    <dbReference type="NCBI Taxonomy" id="2041385"/>
    <lineage>
        <taxon>Bacteria</taxon>
        <taxon>Pseudomonadati</taxon>
        <taxon>Pseudomonadota</taxon>
        <taxon>Alphaproteobacteria</taxon>
        <taxon>Hyphomicrobiales</taxon>
        <taxon>Rhizobiaceae</taxon>
        <taxon>Rhizobium/Agrobacterium group</taxon>
        <taxon>Rhizobium</taxon>
    </lineage>
</organism>
<evidence type="ECO:0000256" key="3">
    <source>
        <dbReference type="ARBA" id="ARBA00022448"/>
    </source>
</evidence>
<reference evidence="8 9" key="1">
    <citation type="journal article" date="2018" name="Sci. Rep.">
        <title>Rhizobium tumorigenes sp. nov., a novel plant tumorigenic bacterium isolated from cane gall tumors on thornless blackberry.</title>
        <authorList>
            <person name="Kuzmanovi N."/>
            <person name="Smalla K."/>
            <person name="Gronow S."/>
            <person name="PuBawska J."/>
        </authorList>
    </citation>
    <scope>NUCLEOTIDE SEQUENCE [LARGE SCALE GENOMIC DNA]</scope>
    <source>
        <strain evidence="8 9">1078</strain>
    </source>
</reference>
<dbReference type="KEGG" id="rtu:PR017_25140"/>
<dbReference type="PANTHER" id="PTHR30532">
    <property type="entry name" value="IRON III DICITRATE-BINDING PERIPLASMIC PROTEIN"/>
    <property type="match status" value="1"/>
</dbReference>
<dbReference type="PROSITE" id="PS51318">
    <property type="entry name" value="TAT"/>
    <property type="match status" value="1"/>
</dbReference>
<dbReference type="GO" id="GO:1901678">
    <property type="term" value="P:iron coordination entity transport"/>
    <property type="evidence" value="ECO:0007669"/>
    <property type="project" value="UniProtKB-ARBA"/>
</dbReference>
<dbReference type="AlphaFoldDB" id="A0AAF1KAB1"/>
<feature type="chain" id="PRO_5041902672" evidence="6">
    <location>
        <begin position="32"/>
        <end position="338"/>
    </location>
</feature>